<organism evidence="1 3">
    <name type="scientific">Treponema socranskii subsp. socranskii VPI DR56BR1116 = ATCC 35536</name>
    <dbReference type="NCBI Taxonomy" id="1125725"/>
    <lineage>
        <taxon>Bacteria</taxon>
        <taxon>Pseudomonadati</taxon>
        <taxon>Spirochaetota</taxon>
        <taxon>Spirochaetia</taxon>
        <taxon>Spirochaetales</taxon>
        <taxon>Treponemataceae</taxon>
        <taxon>Treponema</taxon>
    </lineage>
</organism>
<reference evidence="3 4" key="1">
    <citation type="submission" date="2013-08" db="EMBL/GenBank/DDBJ databases">
        <authorList>
            <person name="Durkin A.S."/>
            <person name="Haft D.R."/>
            <person name="McCorrison J."/>
            <person name="Torralba M."/>
            <person name="Gillis M."/>
            <person name="Haft D.H."/>
            <person name="Methe B."/>
            <person name="Sutton G."/>
            <person name="Nelson K.E."/>
        </authorList>
    </citation>
    <scope>NUCLEOTIDE SEQUENCE [LARGE SCALE GENOMIC DNA]</scope>
    <source>
        <strain evidence="2 4">ATCC 35536</strain>
        <strain evidence="1 3">VPI DR56BR1116</strain>
    </source>
</reference>
<evidence type="ECO:0000313" key="1">
    <source>
        <dbReference type="EMBL" id="ERF60608.1"/>
    </source>
</evidence>
<dbReference type="EMBL" id="AVQI01000018">
    <property type="protein sequence ID" value="ERK04626.1"/>
    <property type="molecule type" value="Genomic_DNA"/>
</dbReference>
<dbReference type="Proteomes" id="UP000016646">
    <property type="component" value="Unassembled WGS sequence"/>
</dbReference>
<dbReference type="Proteomes" id="UP000016412">
    <property type="component" value="Unassembled WGS sequence"/>
</dbReference>
<sequence>MPHIGASSAVFADSTKWKADKKGFACFCKAFFIFNFLR</sequence>
<name>U2LK59_TRESO</name>
<evidence type="ECO:0000313" key="2">
    <source>
        <dbReference type="EMBL" id="ERK04626.1"/>
    </source>
</evidence>
<dbReference type="PATRIC" id="fig|1125725.3.peg.1416"/>
<evidence type="ECO:0000313" key="3">
    <source>
        <dbReference type="Proteomes" id="UP000016412"/>
    </source>
</evidence>
<dbReference type="EMBL" id="AUZJ01000039">
    <property type="protein sequence ID" value="ERF60608.1"/>
    <property type="molecule type" value="Genomic_DNA"/>
</dbReference>
<proteinExistence type="predicted"/>
<keyword evidence="4" id="KW-1185">Reference proteome</keyword>
<accession>U2LK59</accession>
<evidence type="ECO:0000313" key="4">
    <source>
        <dbReference type="Proteomes" id="UP000016646"/>
    </source>
</evidence>
<protein>
    <submittedName>
        <fullName evidence="1">Uncharacterized protein</fullName>
    </submittedName>
</protein>
<gene>
    <name evidence="2" type="ORF">HMPREF0860_2545</name>
    <name evidence="1" type="ORF">HMPREF1325_0985</name>
</gene>
<dbReference type="AlphaFoldDB" id="U2LK59"/>
<comment type="caution">
    <text evidence="1">The sequence shown here is derived from an EMBL/GenBank/DDBJ whole genome shotgun (WGS) entry which is preliminary data.</text>
</comment>